<dbReference type="PANTHER" id="PTHR31111">
    <property type="entry name" value="BNAA05G37150D PROTEIN-RELATED"/>
    <property type="match status" value="1"/>
</dbReference>
<dbReference type="Proteomes" id="UP001161247">
    <property type="component" value="Chromosome 2"/>
</dbReference>
<evidence type="ECO:0000313" key="3">
    <source>
        <dbReference type="Proteomes" id="UP001161247"/>
    </source>
</evidence>
<proteinExistence type="predicted"/>
<dbReference type="EMBL" id="OX459119">
    <property type="protein sequence ID" value="CAI9095570.1"/>
    <property type="molecule type" value="Genomic_DNA"/>
</dbReference>
<dbReference type="NCBIfam" id="TIGR01640">
    <property type="entry name" value="F_box_assoc_1"/>
    <property type="match status" value="1"/>
</dbReference>
<gene>
    <name evidence="2" type="ORF">OLC1_LOCUS6504</name>
</gene>
<sequence>MLFTHPHPLFDREEDGSREILYPNDLHTHDVVKGLIRFGSQIWNPTTRKCFNLPRPRLSSKMNIPVDVGSEFLLEYENSYYLGFDSVTKQYKVLSLICFRRNGNNSLFIPTNLFEMQVFTLGRVGGGRGTWGYVTDNVSKEAIKGLRVMCYYPPGPSIYVKDEIYILVGFPKYLALMFFSVGQERFRFISLPAGGGEGFTRKDPHMWVMVEVGGCVALMKKMNTTTTRGMTEIWRLMGSNKNSNTAHHEEGVWEKIIYDETWPTRGVKNIPELHNQSDSGDELIIFVGEKSDRENASLEKWKEKSYCIYRVRHGMRRVLRTTERFRSIDDHQDYQVFCALVENLFDPTTTQKQQQLMIPYSMITIIPPLPPRRTLLPLPRRTLPCPRTTATAPHPHTAAAKNPLQIAPPQTATFNIGGCFRNKIDSKIPIKY</sequence>
<organism evidence="2 3">
    <name type="scientific">Oldenlandia corymbosa var. corymbosa</name>
    <dbReference type="NCBI Taxonomy" id="529605"/>
    <lineage>
        <taxon>Eukaryota</taxon>
        <taxon>Viridiplantae</taxon>
        <taxon>Streptophyta</taxon>
        <taxon>Embryophyta</taxon>
        <taxon>Tracheophyta</taxon>
        <taxon>Spermatophyta</taxon>
        <taxon>Magnoliopsida</taxon>
        <taxon>eudicotyledons</taxon>
        <taxon>Gunneridae</taxon>
        <taxon>Pentapetalae</taxon>
        <taxon>asterids</taxon>
        <taxon>lamiids</taxon>
        <taxon>Gentianales</taxon>
        <taxon>Rubiaceae</taxon>
        <taxon>Rubioideae</taxon>
        <taxon>Spermacoceae</taxon>
        <taxon>Hedyotis-Oldenlandia complex</taxon>
        <taxon>Oldenlandia</taxon>
    </lineage>
</organism>
<evidence type="ECO:0000313" key="2">
    <source>
        <dbReference type="EMBL" id="CAI9095570.1"/>
    </source>
</evidence>
<name>A0AAV1CJJ6_OLDCO</name>
<accession>A0AAV1CJJ6</accession>
<reference evidence="2" key="1">
    <citation type="submission" date="2023-03" db="EMBL/GenBank/DDBJ databases">
        <authorList>
            <person name="Julca I."/>
        </authorList>
    </citation>
    <scope>NUCLEOTIDE SEQUENCE</scope>
</reference>
<dbReference type="PANTHER" id="PTHR31111:SF138">
    <property type="entry name" value="F-BOX ASSOCIATED DOMAIN-CONTAINING PROTEIN"/>
    <property type="match status" value="1"/>
</dbReference>
<dbReference type="Pfam" id="PF08268">
    <property type="entry name" value="FBA_3"/>
    <property type="match status" value="1"/>
</dbReference>
<evidence type="ECO:0000259" key="1">
    <source>
        <dbReference type="Pfam" id="PF08268"/>
    </source>
</evidence>
<dbReference type="InterPro" id="IPR017451">
    <property type="entry name" value="F-box-assoc_interact_dom"/>
</dbReference>
<feature type="domain" description="F-box associated beta-propeller type 3" evidence="1">
    <location>
        <begin position="23"/>
        <end position="239"/>
    </location>
</feature>
<keyword evidence="3" id="KW-1185">Reference proteome</keyword>
<dbReference type="AlphaFoldDB" id="A0AAV1CJJ6"/>
<protein>
    <submittedName>
        <fullName evidence="2">OLC1v1031555C1</fullName>
    </submittedName>
</protein>
<dbReference type="InterPro" id="IPR013187">
    <property type="entry name" value="F-box-assoc_dom_typ3"/>
</dbReference>